<dbReference type="OrthoDB" id="515428at2"/>
<proteinExistence type="predicted"/>
<gene>
    <name evidence="2" type="ORF">E5161_07405</name>
</gene>
<dbReference type="Proteomes" id="UP000309673">
    <property type="component" value="Unassembled WGS sequence"/>
</dbReference>
<protein>
    <submittedName>
        <fullName evidence="2">Helix-turn-helix domain-containing protein</fullName>
    </submittedName>
</protein>
<organism evidence="2 3">
    <name type="scientific">Cohnella pontilimi</name>
    <dbReference type="NCBI Taxonomy" id="2564100"/>
    <lineage>
        <taxon>Bacteria</taxon>
        <taxon>Bacillati</taxon>
        <taxon>Bacillota</taxon>
        <taxon>Bacilli</taxon>
        <taxon>Bacillales</taxon>
        <taxon>Paenibacillaceae</taxon>
        <taxon>Cohnella</taxon>
    </lineage>
</organism>
<name>A0A4U0FD84_9BACL</name>
<evidence type="ECO:0000259" key="1">
    <source>
        <dbReference type="Pfam" id="PF12728"/>
    </source>
</evidence>
<dbReference type="EMBL" id="SUPK01000003">
    <property type="protein sequence ID" value="TJY42668.1"/>
    <property type="molecule type" value="Genomic_DNA"/>
</dbReference>
<dbReference type="SUPFAM" id="SSF46955">
    <property type="entry name" value="Putative DNA-binding domain"/>
    <property type="match status" value="1"/>
</dbReference>
<dbReference type="NCBIfam" id="TIGR01764">
    <property type="entry name" value="excise"/>
    <property type="match status" value="1"/>
</dbReference>
<keyword evidence="3" id="KW-1185">Reference proteome</keyword>
<dbReference type="InterPro" id="IPR009061">
    <property type="entry name" value="DNA-bd_dom_put_sf"/>
</dbReference>
<accession>A0A4U0FD84</accession>
<dbReference type="GO" id="GO:0003677">
    <property type="term" value="F:DNA binding"/>
    <property type="evidence" value="ECO:0007669"/>
    <property type="project" value="InterPro"/>
</dbReference>
<evidence type="ECO:0000313" key="2">
    <source>
        <dbReference type="EMBL" id="TJY42668.1"/>
    </source>
</evidence>
<sequence>MMKTVLSVNDISELLGVSTDTVYTMVREKQIPHIRVRRRILFYMESIVEWLKNNSSSSDYG</sequence>
<dbReference type="InterPro" id="IPR041657">
    <property type="entry name" value="HTH_17"/>
</dbReference>
<feature type="domain" description="Helix-turn-helix" evidence="1">
    <location>
        <begin position="5"/>
        <end position="54"/>
    </location>
</feature>
<dbReference type="AlphaFoldDB" id="A0A4U0FD84"/>
<evidence type="ECO:0000313" key="3">
    <source>
        <dbReference type="Proteomes" id="UP000309673"/>
    </source>
</evidence>
<dbReference type="Pfam" id="PF12728">
    <property type="entry name" value="HTH_17"/>
    <property type="match status" value="1"/>
</dbReference>
<dbReference type="Gene3D" id="1.10.10.10">
    <property type="entry name" value="Winged helix-like DNA-binding domain superfamily/Winged helix DNA-binding domain"/>
    <property type="match status" value="1"/>
</dbReference>
<comment type="caution">
    <text evidence="2">The sequence shown here is derived from an EMBL/GenBank/DDBJ whole genome shotgun (WGS) entry which is preliminary data.</text>
</comment>
<dbReference type="InterPro" id="IPR010093">
    <property type="entry name" value="SinI_DNA-bd"/>
</dbReference>
<reference evidence="2 3" key="1">
    <citation type="submission" date="2019-04" db="EMBL/GenBank/DDBJ databases">
        <title>Cohnella sp. nov., isolated from soil.</title>
        <authorList>
            <person name="Kim W."/>
        </authorList>
    </citation>
    <scope>NUCLEOTIDE SEQUENCE [LARGE SCALE GENOMIC DNA]</scope>
    <source>
        <strain evidence="2 3">CAU 1483</strain>
    </source>
</reference>
<dbReference type="InterPro" id="IPR036388">
    <property type="entry name" value="WH-like_DNA-bd_sf"/>
</dbReference>